<organism evidence="2 3">
    <name type="scientific">Vavraia culicis (isolate floridensis)</name>
    <name type="common">Microsporidian parasite</name>
    <dbReference type="NCBI Taxonomy" id="948595"/>
    <lineage>
        <taxon>Eukaryota</taxon>
        <taxon>Fungi</taxon>
        <taxon>Fungi incertae sedis</taxon>
        <taxon>Microsporidia</taxon>
        <taxon>Pleistophoridae</taxon>
        <taxon>Vavraia</taxon>
    </lineage>
</organism>
<reference evidence="3" key="1">
    <citation type="submission" date="2011-03" db="EMBL/GenBank/DDBJ databases">
        <title>The genome sequence of Vavraia culicis strain floridensis.</title>
        <authorList>
            <consortium name="The Broad Institute Genome Sequencing Platform"/>
            <person name="Cuomo C."/>
            <person name="Becnel J."/>
            <person name="Sanscrainte N."/>
            <person name="Young S.K."/>
            <person name="Zeng Q."/>
            <person name="Gargeya S."/>
            <person name="Fitzgerald M."/>
            <person name="Haas B."/>
            <person name="Abouelleil A."/>
            <person name="Alvarado L."/>
            <person name="Arachchi H.M."/>
            <person name="Berlin A."/>
            <person name="Chapman S.B."/>
            <person name="Gearin G."/>
            <person name="Goldberg J."/>
            <person name="Griggs A."/>
            <person name="Gujja S."/>
            <person name="Hansen M."/>
            <person name="Heiman D."/>
            <person name="Howarth C."/>
            <person name="Larimer J."/>
            <person name="Lui A."/>
            <person name="MacDonald P.J.P."/>
            <person name="McCowen C."/>
            <person name="Montmayeur A."/>
            <person name="Murphy C."/>
            <person name="Neiman D."/>
            <person name="Pearson M."/>
            <person name="Priest M."/>
            <person name="Roberts A."/>
            <person name="Saif S."/>
            <person name="Shea T."/>
            <person name="Sisk P."/>
            <person name="Stolte C."/>
            <person name="Sykes S."/>
            <person name="Wortman J."/>
            <person name="Nusbaum C."/>
            <person name="Birren B."/>
        </authorList>
    </citation>
    <scope>NUCLEOTIDE SEQUENCE [LARGE SCALE GENOMIC DNA]</scope>
    <source>
        <strain evidence="3">floridensis</strain>
    </source>
</reference>
<dbReference type="VEuPathDB" id="MicrosporidiaDB:VCUG_00885"/>
<keyword evidence="1" id="KW-0472">Membrane</keyword>
<evidence type="ECO:0000313" key="3">
    <source>
        <dbReference type="Proteomes" id="UP000011081"/>
    </source>
</evidence>
<keyword evidence="1" id="KW-1133">Transmembrane helix</keyword>
<dbReference type="RefSeq" id="XP_008073907.1">
    <property type="nucleotide sequence ID" value="XM_008075716.1"/>
</dbReference>
<name>L2GW24_VAVCU</name>
<evidence type="ECO:0000313" key="2">
    <source>
        <dbReference type="EMBL" id="ELA47562.1"/>
    </source>
</evidence>
<dbReference type="Proteomes" id="UP000011081">
    <property type="component" value="Unassembled WGS sequence"/>
</dbReference>
<keyword evidence="3" id="KW-1185">Reference proteome</keyword>
<keyword evidence="1" id="KW-0812">Transmembrane</keyword>
<dbReference type="AlphaFoldDB" id="L2GW24"/>
<proteinExistence type="predicted"/>
<feature type="transmembrane region" description="Helical" evidence="1">
    <location>
        <begin position="28"/>
        <end position="47"/>
    </location>
</feature>
<evidence type="ECO:0000256" key="1">
    <source>
        <dbReference type="SAM" id="Phobius"/>
    </source>
</evidence>
<accession>L2GW24</accession>
<dbReference type="InParanoid" id="L2GW24"/>
<dbReference type="EMBL" id="GL877415">
    <property type="protein sequence ID" value="ELA47562.1"/>
    <property type="molecule type" value="Genomic_DNA"/>
</dbReference>
<gene>
    <name evidence="2" type="ORF">VCUG_00885</name>
</gene>
<dbReference type="GeneID" id="19878768"/>
<sequence>MICKHQVRAVCPSTRIFVRSMFLVRFRYFLPIFCVAVVKCSFFCLCCTRATSHAHAQCVLKVPSGCNMLVALNFLRHCTAKPYLAFIKTLFVNFSPLLTPVAVMSRFTTCHKEWV</sequence>
<dbReference type="HOGENOM" id="CLU_2110783_0_0_1"/>
<protein>
    <submittedName>
        <fullName evidence="2">Uncharacterized protein</fullName>
    </submittedName>
</protein>